<reference evidence="3 4" key="1">
    <citation type="submission" date="2018-02" db="EMBL/GenBank/DDBJ databases">
        <title>Genomic Encyclopedia of Archaeal and Bacterial Type Strains, Phase II (KMG-II): from individual species to whole genera.</title>
        <authorList>
            <person name="Goeker M."/>
        </authorList>
    </citation>
    <scope>NUCLEOTIDE SEQUENCE [LARGE SCALE GENOMIC DNA]</scope>
    <source>
        <strain evidence="3 4">DSM 21165</strain>
    </source>
</reference>
<dbReference type="InterPro" id="IPR053139">
    <property type="entry name" value="Surface_bspA-like"/>
</dbReference>
<dbReference type="InterPro" id="IPR032675">
    <property type="entry name" value="LRR_dom_sf"/>
</dbReference>
<evidence type="ECO:0000259" key="2">
    <source>
        <dbReference type="Pfam" id="PF18962"/>
    </source>
</evidence>
<protein>
    <submittedName>
        <fullName evidence="3">Putative secreted protein (Por secretion system target)</fullName>
    </submittedName>
</protein>
<dbReference type="InterPro" id="IPR011050">
    <property type="entry name" value="Pectin_lyase_fold/virulence"/>
</dbReference>
<dbReference type="SUPFAM" id="SSF51126">
    <property type="entry name" value="Pectin lyase-like"/>
    <property type="match status" value="1"/>
</dbReference>
<dbReference type="Proteomes" id="UP000251545">
    <property type="component" value="Unassembled WGS sequence"/>
</dbReference>
<dbReference type="PANTHER" id="PTHR45661">
    <property type="entry name" value="SURFACE ANTIGEN"/>
    <property type="match status" value="1"/>
</dbReference>
<evidence type="ECO:0000313" key="3">
    <source>
        <dbReference type="EMBL" id="PQV49014.1"/>
    </source>
</evidence>
<dbReference type="InterPro" id="IPR026444">
    <property type="entry name" value="Secre_tail"/>
</dbReference>
<dbReference type="Gene3D" id="3.80.10.10">
    <property type="entry name" value="Ribonuclease Inhibitor"/>
    <property type="match status" value="1"/>
</dbReference>
<organism evidence="3 4">
    <name type="scientific">Jejuia pallidilutea</name>
    <dbReference type="NCBI Taxonomy" id="504487"/>
    <lineage>
        <taxon>Bacteria</taxon>
        <taxon>Pseudomonadati</taxon>
        <taxon>Bacteroidota</taxon>
        <taxon>Flavobacteriia</taxon>
        <taxon>Flavobacteriales</taxon>
        <taxon>Flavobacteriaceae</taxon>
        <taxon>Jejuia</taxon>
    </lineage>
</organism>
<dbReference type="AlphaFoldDB" id="A0A362X446"/>
<dbReference type="InterPro" id="IPR026906">
    <property type="entry name" value="LRR_5"/>
</dbReference>
<evidence type="ECO:0000313" key="4">
    <source>
        <dbReference type="Proteomes" id="UP000251545"/>
    </source>
</evidence>
<gene>
    <name evidence="3" type="ORF">CLV33_104221</name>
</gene>
<keyword evidence="1" id="KW-0732">Signal</keyword>
<dbReference type="Pfam" id="PF13306">
    <property type="entry name" value="LRR_5"/>
    <property type="match status" value="2"/>
</dbReference>
<dbReference type="PANTHER" id="PTHR45661:SF3">
    <property type="entry name" value="IG-LIKE DOMAIN-CONTAINING PROTEIN"/>
    <property type="match status" value="1"/>
</dbReference>
<feature type="domain" description="Secretion system C-terminal sorting" evidence="2">
    <location>
        <begin position="736"/>
        <end position="805"/>
    </location>
</feature>
<evidence type="ECO:0000256" key="1">
    <source>
        <dbReference type="ARBA" id="ARBA00022729"/>
    </source>
</evidence>
<dbReference type="EMBL" id="PVEO01000004">
    <property type="protein sequence ID" value="PQV49014.1"/>
    <property type="molecule type" value="Genomic_DNA"/>
</dbReference>
<proteinExistence type="predicted"/>
<comment type="caution">
    <text evidence="3">The sequence shown here is derived from an EMBL/GenBank/DDBJ whole genome shotgun (WGS) entry which is preliminary data.</text>
</comment>
<accession>A0A362X446</accession>
<dbReference type="SUPFAM" id="SSF52058">
    <property type="entry name" value="L domain-like"/>
    <property type="match status" value="1"/>
</dbReference>
<sequence>MSSMKQLFTKSIIGVFILMSFTFSVHSQIVVSSIAELASAASQSGQTVTMTPGVYEMADYLTPTVISNNTPADAFGRRAMIRFSGSNNTFDFTGVTINVDTDLLNDLGGHVIEFHLTGNYINFKGLTVTDIGNSPTASGGQSMTVSGDHITVENVTLNMSGSSPYGYGDLLGKGGGALVPMRKHSGLLVGGLNVNIIGCSIYSTSFGHLFFIQGGRNVLFQDCYAEAATRTTDDMLAETSGPAFDVGFQAVYPNYNGEKVITPGYTKSLSECGFRTYGSGANGYNTEGVTFINCIARNTRVGFALEVGSPLLVQNCEATGNEAGFNVKNVTIENSRGDAVNGPLLYLSGDDSDVELELMPTLPTTTLHAIATIAGNNHNVTLTKWNDETRTQDHKILVGATRPTGTNPFSPLGSTATSAVVLNNCTEMPVEILSNTSSSIINTTGAVINNGIGNTVITDSCEGIENLDFDDGTYTYRVLEANPNICEVTGFVSGQDMANAIIPEQATNNSIPFDIVSVGVGAFQSNSIIVNVTLPSGVTNIGADAFRSCSNLTIINLENIITYGSHSFNGCVNLTLASLDFTNTTNVGDYCFLNCGKVSSVVVPGSVILGVGALRSTGITSFTIPDEWTVLPDQMIRDCKSITNINIPSTITTMGVASFRGCTGITDIQVNWTTSTSIPDATVNNLFSGMTLSNVNLLVPPDTVSYYEAAPIWTDFNIQQGVLSTKEAILENGFNIYPNPTEGMVYIKNKQSINATILIYDVRGSNLFNKIIDTSEIQIDVSSLSKGIYLLKIQAENNQFVKRIVKQ</sequence>
<dbReference type="Pfam" id="PF18962">
    <property type="entry name" value="Por_Secre_tail"/>
    <property type="match status" value="1"/>
</dbReference>
<dbReference type="NCBIfam" id="TIGR04183">
    <property type="entry name" value="Por_Secre_tail"/>
    <property type="match status" value="1"/>
</dbReference>
<name>A0A362X446_9FLAO</name>